<keyword evidence="2" id="KW-1185">Reference proteome</keyword>
<gene>
    <name evidence="1" type="ORF">B0I36DRAFT_25881</name>
</gene>
<proteinExistence type="predicted"/>
<sequence>MLMGLYQTIAHSSQLLPRSASSRTLPTASPCVDHRAKILQCLRVRIPRFIERAIRSDKFPSTPGIQLQSQRMVVLLPGQLCVLRTADWWLDELHPTSLLIHGTRSLDISNRPGTTRLLQVGSDLEHLRTYTTDLAAPSGVLDQANHPSRLCHVVRPTRERSRLRNSISSQPSAVPR</sequence>
<evidence type="ECO:0000313" key="2">
    <source>
        <dbReference type="Proteomes" id="UP000756346"/>
    </source>
</evidence>
<evidence type="ECO:0000313" key="1">
    <source>
        <dbReference type="EMBL" id="KAH7020840.1"/>
    </source>
</evidence>
<organism evidence="1 2">
    <name type="scientific">Microdochium trichocladiopsis</name>
    <dbReference type="NCBI Taxonomy" id="1682393"/>
    <lineage>
        <taxon>Eukaryota</taxon>
        <taxon>Fungi</taxon>
        <taxon>Dikarya</taxon>
        <taxon>Ascomycota</taxon>
        <taxon>Pezizomycotina</taxon>
        <taxon>Sordariomycetes</taxon>
        <taxon>Xylariomycetidae</taxon>
        <taxon>Xylariales</taxon>
        <taxon>Microdochiaceae</taxon>
        <taxon>Microdochium</taxon>
    </lineage>
</organism>
<protein>
    <submittedName>
        <fullName evidence="1">Uncharacterized protein</fullName>
    </submittedName>
</protein>
<dbReference type="GeneID" id="70180637"/>
<dbReference type="EMBL" id="JAGTJQ010000010">
    <property type="protein sequence ID" value="KAH7020840.1"/>
    <property type="molecule type" value="Genomic_DNA"/>
</dbReference>
<dbReference type="RefSeq" id="XP_046007041.1">
    <property type="nucleotide sequence ID" value="XM_046151091.1"/>
</dbReference>
<comment type="caution">
    <text evidence="1">The sequence shown here is derived from an EMBL/GenBank/DDBJ whole genome shotgun (WGS) entry which is preliminary data.</text>
</comment>
<name>A0A9P8XVB7_9PEZI</name>
<reference evidence="1" key="1">
    <citation type="journal article" date="2021" name="Nat. Commun.">
        <title>Genetic determinants of endophytism in the Arabidopsis root mycobiome.</title>
        <authorList>
            <person name="Mesny F."/>
            <person name="Miyauchi S."/>
            <person name="Thiergart T."/>
            <person name="Pickel B."/>
            <person name="Atanasova L."/>
            <person name="Karlsson M."/>
            <person name="Huettel B."/>
            <person name="Barry K.W."/>
            <person name="Haridas S."/>
            <person name="Chen C."/>
            <person name="Bauer D."/>
            <person name="Andreopoulos W."/>
            <person name="Pangilinan J."/>
            <person name="LaButti K."/>
            <person name="Riley R."/>
            <person name="Lipzen A."/>
            <person name="Clum A."/>
            <person name="Drula E."/>
            <person name="Henrissat B."/>
            <person name="Kohler A."/>
            <person name="Grigoriev I.V."/>
            <person name="Martin F.M."/>
            <person name="Hacquard S."/>
        </authorList>
    </citation>
    <scope>NUCLEOTIDE SEQUENCE</scope>
    <source>
        <strain evidence="1">MPI-CAGE-CH-0230</strain>
    </source>
</reference>
<accession>A0A9P8XVB7</accession>
<dbReference type="Proteomes" id="UP000756346">
    <property type="component" value="Unassembled WGS sequence"/>
</dbReference>
<dbReference type="AlphaFoldDB" id="A0A9P8XVB7"/>